<dbReference type="Proteomes" id="UP001152795">
    <property type="component" value="Unassembled WGS sequence"/>
</dbReference>
<accession>A0A6S7HIR0</accession>
<protein>
    <submittedName>
        <fullName evidence="1">Uncharacterized protein</fullName>
    </submittedName>
</protein>
<sequence>MSNLVYDYFAENFGTVNKKNDDDEFDKSSIQKGFTPGMSGTFEHTAHLAFLIKQAKKQQRSLTVSLLDLKNAFGEVHHRLISTVLQYHHIPEHFVNAFIRVNRGVLLNAFTAWCSWAKMTLRIDKCKTFAVSKLNSTSSQFLPKLHLIQSMIPTVNRNESFCYLGRYHNFAMDNSDHKRLLFEETEEMLDKIDRLSFTPEI</sequence>
<evidence type="ECO:0000313" key="1">
    <source>
        <dbReference type="EMBL" id="CAB4005875.1"/>
    </source>
</evidence>
<organism evidence="1 2">
    <name type="scientific">Paramuricea clavata</name>
    <name type="common">Red gorgonian</name>
    <name type="synonym">Violescent sea-whip</name>
    <dbReference type="NCBI Taxonomy" id="317549"/>
    <lineage>
        <taxon>Eukaryota</taxon>
        <taxon>Metazoa</taxon>
        <taxon>Cnidaria</taxon>
        <taxon>Anthozoa</taxon>
        <taxon>Octocorallia</taxon>
        <taxon>Malacalcyonacea</taxon>
        <taxon>Plexauridae</taxon>
        <taxon>Paramuricea</taxon>
    </lineage>
</organism>
<comment type="caution">
    <text evidence="1">The sequence shown here is derived from an EMBL/GenBank/DDBJ whole genome shotgun (WGS) entry which is preliminary data.</text>
</comment>
<evidence type="ECO:0000313" key="2">
    <source>
        <dbReference type="Proteomes" id="UP001152795"/>
    </source>
</evidence>
<reference evidence="1" key="1">
    <citation type="submission" date="2020-04" db="EMBL/GenBank/DDBJ databases">
        <authorList>
            <person name="Alioto T."/>
            <person name="Alioto T."/>
            <person name="Gomez Garrido J."/>
        </authorList>
    </citation>
    <scope>NUCLEOTIDE SEQUENCE</scope>
    <source>
        <strain evidence="1">A484AB</strain>
    </source>
</reference>
<name>A0A6S7HIR0_PARCT</name>
<gene>
    <name evidence="1" type="ORF">PACLA_8A049186</name>
</gene>
<proteinExistence type="predicted"/>
<dbReference type="EMBL" id="CACRXK020005339">
    <property type="protein sequence ID" value="CAB4005875.1"/>
    <property type="molecule type" value="Genomic_DNA"/>
</dbReference>
<dbReference type="AlphaFoldDB" id="A0A6S7HIR0"/>
<keyword evidence="2" id="KW-1185">Reference proteome</keyword>
<dbReference type="OrthoDB" id="416119at2759"/>